<dbReference type="Proteomes" id="UP001234178">
    <property type="component" value="Unassembled WGS sequence"/>
</dbReference>
<evidence type="ECO:0000313" key="2">
    <source>
        <dbReference type="Proteomes" id="UP001234178"/>
    </source>
</evidence>
<gene>
    <name evidence="1" type="ORF">OUZ56_024208</name>
</gene>
<evidence type="ECO:0000313" key="1">
    <source>
        <dbReference type="EMBL" id="KAK4030824.1"/>
    </source>
</evidence>
<dbReference type="EMBL" id="JAOYFB010000039">
    <property type="protein sequence ID" value="KAK4030824.1"/>
    <property type="molecule type" value="Genomic_DNA"/>
</dbReference>
<name>A0ABR0B0M5_9CRUS</name>
<keyword evidence="2" id="KW-1185">Reference proteome</keyword>
<reference evidence="1 2" key="1">
    <citation type="journal article" date="2023" name="Nucleic Acids Res.">
        <title>The hologenome of Daphnia magna reveals possible DNA methylation and microbiome-mediated evolution of the host genome.</title>
        <authorList>
            <person name="Chaturvedi A."/>
            <person name="Li X."/>
            <person name="Dhandapani V."/>
            <person name="Marshall H."/>
            <person name="Kissane S."/>
            <person name="Cuenca-Cambronero M."/>
            <person name="Asole G."/>
            <person name="Calvet F."/>
            <person name="Ruiz-Romero M."/>
            <person name="Marangio P."/>
            <person name="Guigo R."/>
            <person name="Rago D."/>
            <person name="Mirbahai L."/>
            <person name="Eastwood N."/>
            <person name="Colbourne J.K."/>
            <person name="Zhou J."/>
            <person name="Mallon E."/>
            <person name="Orsini L."/>
        </authorList>
    </citation>
    <scope>NUCLEOTIDE SEQUENCE [LARGE SCALE GENOMIC DNA]</scope>
    <source>
        <strain evidence="1">LRV0_1</strain>
    </source>
</reference>
<organism evidence="1 2">
    <name type="scientific">Daphnia magna</name>
    <dbReference type="NCBI Taxonomy" id="35525"/>
    <lineage>
        <taxon>Eukaryota</taxon>
        <taxon>Metazoa</taxon>
        <taxon>Ecdysozoa</taxon>
        <taxon>Arthropoda</taxon>
        <taxon>Crustacea</taxon>
        <taxon>Branchiopoda</taxon>
        <taxon>Diplostraca</taxon>
        <taxon>Cladocera</taxon>
        <taxon>Anomopoda</taxon>
        <taxon>Daphniidae</taxon>
        <taxon>Daphnia</taxon>
    </lineage>
</organism>
<comment type="caution">
    <text evidence="1">The sequence shown here is derived from an EMBL/GenBank/DDBJ whole genome shotgun (WGS) entry which is preliminary data.</text>
</comment>
<accession>A0ABR0B0M5</accession>
<protein>
    <submittedName>
        <fullName evidence="1">Uncharacterized protein</fullName>
    </submittedName>
</protein>
<sequence>MELALSVSEHFRLRSSFSALLPNSSQLTGSLLILCQQTSAHGFLLPFLPDSSAHGSLPDSCRKLPSSRFAPVLRTTLAVILPLLAELFGSRFTSRFFPNTSAHGHFFRFCRTLRLTVHCPILHTSAHGYFPLLAETSAHGSLPPFCRPLRLTVSAIHVPQCTRLPALALPPFSPAFSCYAPDCPGGAPYPKILGKTMSTGGP</sequence>
<proteinExistence type="predicted"/>